<evidence type="ECO:0000313" key="3">
    <source>
        <dbReference type="Proteomes" id="UP001597199"/>
    </source>
</evidence>
<feature type="region of interest" description="Disordered" evidence="1">
    <location>
        <begin position="166"/>
        <end position="197"/>
    </location>
</feature>
<organism evidence="2 3">
    <name type="scientific">Lacticaseibacillus suilingensis</name>
    <dbReference type="NCBI Taxonomy" id="2799577"/>
    <lineage>
        <taxon>Bacteria</taxon>
        <taxon>Bacillati</taxon>
        <taxon>Bacillota</taxon>
        <taxon>Bacilli</taxon>
        <taxon>Lactobacillales</taxon>
        <taxon>Lactobacillaceae</taxon>
        <taxon>Lacticaseibacillus</taxon>
    </lineage>
</organism>
<evidence type="ECO:0000256" key="1">
    <source>
        <dbReference type="SAM" id="MobiDB-lite"/>
    </source>
</evidence>
<dbReference type="Pfam" id="PF06854">
    <property type="entry name" value="Phage_Gp15"/>
    <property type="match status" value="1"/>
</dbReference>
<evidence type="ECO:0000313" key="2">
    <source>
        <dbReference type="EMBL" id="MFD1398636.1"/>
    </source>
</evidence>
<dbReference type="Proteomes" id="UP001597199">
    <property type="component" value="Unassembled WGS sequence"/>
</dbReference>
<comment type="caution">
    <text evidence="2">The sequence shown here is derived from an EMBL/GenBank/DDBJ whole genome shotgun (WGS) entry which is preliminary data.</text>
</comment>
<protein>
    <submittedName>
        <fullName evidence="2">Gp15 family bacteriophage protein</fullName>
    </submittedName>
</protein>
<dbReference type="RefSeq" id="WP_204119395.1">
    <property type="nucleotide sequence ID" value="NZ_BOLV01000015.1"/>
</dbReference>
<dbReference type="InterPro" id="IPR009660">
    <property type="entry name" value="Phage_A500_Gp15"/>
</dbReference>
<proteinExistence type="predicted"/>
<gene>
    <name evidence="2" type="ORF">ACFQ41_04890</name>
</gene>
<feature type="compositionally biased region" description="Basic and acidic residues" evidence="1">
    <location>
        <begin position="166"/>
        <end position="178"/>
    </location>
</feature>
<name>A0ABW4BF54_9LACO</name>
<sequence length="197" mass="22803">MNLYDPWPNEVTVNQHTYRLDLSFDNVLYALKARGDEGMTMMDRCETFLQLVIKQDIPPVADWVDVHNAIIDLITTAKQKPTRYDINGDPIEPKGEGEHIKADYDFDFDASYIYAAFRQTYGIDLVKEQGRMHWLSFVALFDALPDDTAFVRIRHIRSTRLGDIKDKKQRDAVRRQQRELALPDDENKEEGGDSYGS</sequence>
<dbReference type="EMBL" id="JBHTOA010000020">
    <property type="protein sequence ID" value="MFD1398636.1"/>
    <property type="molecule type" value="Genomic_DNA"/>
</dbReference>
<keyword evidence="3" id="KW-1185">Reference proteome</keyword>
<accession>A0ABW4BF54</accession>
<reference evidence="3" key="1">
    <citation type="journal article" date="2019" name="Int. J. Syst. Evol. Microbiol.">
        <title>The Global Catalogue of Microorganisms (GCM) 10K type strain sequencing project: providing services to taxonomists for standard genome sequencing and annotation.</title>
        <authorList>
            <consortium name="The Broad Institute Genomics Platform"/>
            <consortium name="The Broad Institute Genome Sequencing Center for Infectious Disease"/>
            <person name="Wu L."/>
            <person name="Ma J."/>
        </authorList>
    </citation>
    <scope>NUCLEOTIDE SEQUENCE [LARGE SCALE GENOMIC DNA]</scope>
    <source>
        <strain evidence="3">CCM 9110</strain>
    </source>
</reference>